<comment type="caution">
    <text evidence="8">The sequence shown here is derived from an EMBL/GenBank/DDBJ whole genome shotgun (WGS) entry which is preliminary data.</text>
</comment>
<keyword evidence="7" id="KW-0998">Cell outer membrane</keyword>
<evidence type="ECO:0000313" key="8">
    <source>
        <dbReference type="EMBL" id="NII07374.1"/>
    </source>
</evidence>
<protein>
    <recommendedName>
        <fullName evidence="10">Right handed beta helix domain-containing protein</fullName>
    </recommendedName>
</protein>
<evidence type="ECO:0008006" key="10">
    <source>
        <dbReference type="Google" id="ProtNLM"/>
    </source>
</evidence>
<dbReference type="GO" id="GO:0005576">
    <property type="term" value="C:extracellular region"/>
    <property type="evidence" value="ECO:0007669"/>
    <property type="project" value="UniProtKB-SubCell"/>
</dbReference>
<dbReference type="InterPro" id="IPR011050">
    <property type="entry name" value="Pectin_lyase_fold/virulence"/>
</dbReference>
<evidence type="ECO:0000256" key="7">
    <source>
        <dbReference type="ARBA" id="ARBA00023237"/>
    </source>
</evidence>
<evidence type="ECO:0000313" key="9">
    <source>
        <dbReference type="Proteomes" id="UP000490980"/>
    </source>
</evidence>
<accession>A0A7X5UBN7</accession>
<dbReference type="RefSeq" id="WP_166949180.1">
    <property type="nucleotide sequence ID" value="NZ_JAARLZ010000006.1"/>
</dbReference>
<evidence type="ECO:0000256" key="1">
    <source>
        <dbReference type="ARBA" id="ARBA00004196"/>
    </source>
</evidence>
<dbReference type="AlphaFoldDB" id="A0A7X5UBN7"/>
<dbReference type="SUPFAM" id="SSF51126">
    <property type="entry name" value="Pectin lyase-like"/>
    <property type="match status" value="1"/>
</dbReference>
<dbReference type="EMBL" id="JAARLZ010000006">
    <property type="protein sequence ID" value="NII07374.1"/>
    <property type="molecule type" value="Genomic_DNA"/>
</dbReference>
<evidence type="ECO:0000256" key="2">
    <source>
        <dbReference type="ARBA" id="ARBA00004442"/>
    </source>
</evidence>
<dbReference type="GO" id="GO:0009279">
    <property type="term" value="C:cell outer membrane"/>
    <property type="evidence" value="ECO:0007669"/>
    <property type="project" value="UniProtKB-SubCell"/>
</dbReference>
<gene>
    <name evidence="8" type="ORF">HBF25_13370</name>
</gene>
<keyword evidence="5" id="KW-0732">Signal</keyword>
<dbReference type="InterPro" id="IPR003368">
    <property type="entry name" value="POMP_repeat"/>
</dbReference>
<evidence type="ECO:0000256" key="3">
    <source>
        <dbReference type="ARBA" id="ARBA00004613"/>
    </source>
</evidence>
<dbReference type="Proteomes" id="UP000490980">
    <property type="component" value="Unassembled WGS sequence"/>
</dbReference>
<evidence type="ECO:0000256" key="4">
    <source>
        <dbReference type="ARBA" id="ARBA00022525"/>
    </source>
</evidence>
<name>A0A7X5UBN7_9GAMM</name>
<keyword evidence="6" id="KW-0472">Membrane</keyword>
<evidence type="ECO:0000256" key="6">
    <source>
        <dbReference type="ARBA" id="ARBA00023136"/>
    </source>
</evidence>
<evidence type="ECO:0000256" key="5">
    <source>
        <dbReference type="ARBA" id="ARBA00022729"/>
    </source>
</evidence>
<organism evidence="8 9">
    <name type="scientific">Luteibacter anthropi</name>
    <dbReference type="NCBI Taxonomy" id="564369"/>
    <lineage>
        <taxon>Bacteria</taxon>
        <taxon>Pseudomonadati</taxon>
        <taxon>Pseudomonadota</taxon>
        <taxon>Gammaproteobacteria</taxon>
        <taxon>Lysobacterales</taxon>
        <taxon>Rhodanobacteraceae</taxon>
        <taxon>Luteibacter</taxon>
    </lineage>
</organism>
<dbReference type="Pfam" id="PF02415">
    <property type="entry name" value="Chlam_PMP"/>
    <property type="match status" value="1"/>
</dbReference>
<reference evidence="8 9" key="1">
    <citation type="submission" date="2020-03" db="EMBL/GenBank/DDBJ databases">
        <authorList>
            <person name="Lai Q."/>
        </authorList>
    </citation>
    <scope>NUCLEOTIDE SEQUENCE [LARGE SCALE GENOMIC DNA]</scope>
    <source>
        <strain evidence="8 9">CCUG 25036</strain>
    </source>
</reference>
<keyword evidence="4" id="KW-0964">Secreted</keyword>
<comment type="subcellular location">
    <subcellularLocation>
        <location evidence="1">Cell envelope</location>
    </subcellularLocation>
    <subcellularLocation>
        <location evidence="2">Cell outer membrane</location>
    </subcellularLocation>
    <subcellularLocation>
        <location evidence="3">Secreted</location>
    </subcellularLocation>
</comment>
<keyword evidence="9" id="KW-1185">Reference proteome</keyword>
<sequence length="307" mass="31604">MATGVLADEFRVGPPHKGCRADAARRSYCSPAEAMAAANARQGRHVIHLAAKSIYTLEQPDHDAEGGNGLPAVATRVEIDGHGAILERARAAGQPAFRLLRVLPGGNLTLRNLTLRGGATGLGFDGAAVWNMGSLSVIGCTLEDNHSGDDGGAIRSDGTLLVEDSVFRRNSALAQGRVGGTGGVGGAIQTHTQFGKGYSRIERTVFEGNQADASGGALWLLGDTTIVQATLIGNKAGERGGGIMNYGTLDIRKSRIVDNDAVDAGGGLYAFGEARVTETEITGNRAGSSSDCDGHVSGCVADIGHAR</sequence>
<proteinExistence type="predicted"/>